<dbReference type="RefSeq" id="WP_006783576.1">
    <property type="nucleotide sequence ID" value="NZ_CP053187.1"/>
</dbReference>
<reference evidence="1 2" key="1">
    <citation type="journal article" date="2019" name="Nat. Med.">
        <title>A library of human gut bacterial isolates paired with longitudinal multiomics data enables mechanistic microbiome research.</title>
        <authorList>
            <person name="Poyet M."/>
            <person name="Groussin M."/>
            <person name="Gibbons S.M."/>
            <person name="Avila-Pacheco J."/>
            <person name="Jiang X."/>
            <person name="Kearney S.M."/>
            <person name="Perrotta A.R."/>
            <person name="Berdy B."/>
            <person name="Zhao S."/>
            <person name="Lieberman T.D."/>
            <person name="Swanson P.K."/>
            <person name="Smith M."/>
            <person name="Roesemann S."/>
            <person name="Alexander J.E."/>
            <person name="Rich S.A."/>
            <person name="Livny J."/>
            <person name="Vlamakis H."/>
            <person name="Clish C."/>
            <person name="Bullock K."/>
            <person name="Deik A."/>
            <person name="Scott J."/>
            <person name="Pierce K.A."/>
            <person name="Xavier R.J."/>
            <person name="Alm E.J."/>
        </authorList>
    </citation>
    <scope>NUCLEOTIDE SEQUENCE [LARGE SCALE GENOMIC DNA]</scope>
    <source>
        <strain evidence="1 2">BIOML-A198</strain>
    </source>
</reference>
<proteinExistence type="predicted"/>
<dbReference type="Proteomes" id="UP000487649">
    <property type="component" value="Unassembled WGS sequence"/>
</dbReference>
<dbReference type="AlphaFoldDB" id="A0A9X4XDR4"/>
<name>A0A9X4XDR4_9FIRM</name>
<accession>A0A9X4XDR4</accession>
<gene>
    <name evidence="1" type="ORF">GMA92_08625</name>
</gene>
<evidence type="ECO:0000313" key="2">
    <source>
        <dbReference type="Proteomes" id="UP000487649"/>
    </source>
</evidence>
<comment type="caution">
    <text evidence="1">The sequence shown here is derived from an EMBL/GenBank/DDBJ whole genome shotgun (WGS) entry which is preliminary data.</text>
</comment>
<dbReference type="EMBL" id="WMQE01000017">
    <property type="protein sequence ID" value="MTK21484.1"/>
    <property type="molecule type" value="Genomic_DNA"/>
</dbReference>
<evidence type="ECO:0000313" key="1">
    <source>
        <dbReference type="EMBL" id="MTK21484.1"/>
    </source>
</evidence>
<protein>
    <recommendedName>
        <fullName evidence="3">Polymer-forming cytoskeletal</fullName>
    </recommendedName>
</protein>
<sequence>MDHKKQNLNISSKLHLVGGDYKKVHISGSGTFSGDLNCDTFQTSGKANLEGNLLTNQFYSSGKVLSTGALSCQEEIKVSGKACFEKSVTAKEIIVSGILESFEQISGEKVKVSGRVRAKSMKADEVFISGSMNVQELLQAQELTVSGWLNVSGGIEVEQIKVAGHVSCEGLLSGESVRLEAMSGSTFKEIGATEVEIMRSSMESGMTQMVGSLLNTLMGGLSPLKKVSGELIEADTISVEYAKISKISGHDIIIGPNCVIDEIEYSGSLSIDESSVVHHQVMV</sequence>
<evidence type="ECO:0008006" key="3">
    <source>
        <dbReference type="Google" id="ProtNLM"/>
    </source>
</evidence>
<organism evidence="1 2">
    <name type="scientific">Turicibacter sanguinis</name>
    <dbReference type="NCBI Taxonomy" id="154288"/>
    <lineage>
        <taxon>Bacteria</taxon>
        <taxon>Bacillati</taxon>
        <taxon>Bacillota</taxon>
        <taxon>Erysipelotrichia</taxon>
        <taxon>Erysipelotrichales</taxon>
        <taxon>Turicibacteraceae</taxon>
        <taxon>Turicibacter</taxon>
    </lineage>
</organism>
<dbReference type="GeneID" id="60059281"/>